<feature type="signal peptide" evidence="3">
    <location>
        <begin position="1"/>
        <end position="24"/>
    </location>
</feature>
<reference evidence="4" key="1">
    <citation type="submission" date="2021-07" db="EMBL/GenBank/DDBJ databases">
        <title>Neiella marina sp. nov., isolated from the intestinal content of sea cucumber Apostichopus japonicus.</title>
        <authorList>
            <person name="Bai X."/>
        </authorList>
    </citation>
    <scope>NUCLEOTIDE SEQUENCE</scope>
    <source>
        <strain evidence="4">126</strain>
    </source>
</reference>
<name>A0ABS7ELU4_9GAMM</name>
<gene>
    <name evidence="4" type="ORF">K0504_16560</name>
</gene>
<protein>
    <submittedName>
        <fullName evidence="4">Uncharacterized protein</fullName>
    </submittedName>
</protein>
<evidence type="ECO:0000256" key="1">
    <source>
        <dbReference type="SAM" id="Coils"/>
    </source>
</evidence>
<keyword evidence="3" id="KW-0732">Signal</keyword>
<feature type="compositionally biased region" description="Polar residues" evidence="2">
    <location>
        <begin position="129"/>
        <end position="146"/>
    </location>
</feature>
<feature type="chain" id="PRO_5045246808" evidence="3">
    <location>
        <begin position="25"/>
        <end position="836"/>
    </location>
</feature>
<dbReference type="EMBL" id="JAHZSS010000026">
    <property type="protein sequence ID" value="MBW8192652.1"/>
    <property type="molecule type" value="Genomic_DNA"/>
</dbReference>
<evidence type="ECO:0000313" key="4">
    <source>
        <dbReference type="EMBL" id="MBW8192652.1"/>
    </source>
</evidence>
<dbReference type="Proteomes" id="UP001166251">
    <property type="component" value="Unassembled WGS sequence"/>
</dbReference>
<evidence type="ECO:0000313" key="5">
    <source>
        <dbReference type="Proteomes" id="UP001166251"/>
    </source>
</evidence>
<proteinExistence type="predicted"/>
<evidence type="ECO:0000256" key="2">
    <source>
        <dbReference type="SAM" id="MobiDB-lite"/>
    </source>
</evidence>
<keyword evidence="1" id="KW-0175">Coiled coil</keyword>
<feature type="region of interest" description="Disordered" evidence="2">
    <location>
        <begin position="129"/>
        <end position="155"/>
    </location>
</feature>
<accession>A0ABS7ELU4</accession>
<keyword evidence="5" id="KW-1185">Reference proteome</keyword>
<organism evidence="4 5">
    <name type="scientific">Neiella holothuriorum</name>
    <dbReference type="NCBI Taxonomy" id="2870530"/>
    <lineage>
        <taxon>Bacteria</taxon>
        <taxon>Pseudomonadati</taxon>
        <taxon>Pseudomonadota</taxon>
        <taxon>Gammaproteobacteria</taxon>
        <taxon>Alteromonadales</taxon>
        <taxon>Echinimonadaceae</taxon>
        <taxon>Neiella</taxon>
    </lineage>
</organism>
<sequence>MNFFTYKIAIFLWVAASALSKAHASDVDLYVLQLEAVANSCKGACVDKCATEANKIRQLDSLSGNAVAIKQSMMNCYSVTAMNRANSKNPHLMPLIMTASQLKEPTSADTNSKTTTDFKAKAQASLQQAIAKQNHGQTGGSKQASSAPIDANFRDEDGSVNMDKIIAIYQKLATYCESAPSTMQYSCNIGCKQGLENLNQANSQFKSNGEVQPAMLVMSKSYTSNLGCPMQTKLALQGEIENNPLYLAVLEAGKALEAGEWPPEPELTLDLAFDEPSQKPADVTASVTAATAISDLSFEQAQQLLKGLDDYKRLEKAVNKNKFSLLQLRKTVAKLAQQKASVPADKWQKKALQIGEAGIQRELYDALNQTCDENYLKQYRHPSGWTLPNYSPDVYGNRSSKAQQMEYAVPVQYLQRLCFAEQFATLKPQFDAAQNPQQLADLAQIYVADAAVTDRTSYCLTCVPGRGYLRPNLWQPEWVGYSQQRQADFNLAKQQLAEARKEQVAEQAKLEQAEKQRQEVLAKEKEIEKIIAMVNAEYPVAVDIAKAPSWLTNNGAAVNYQRKVNHVTGEFASRAIKLAQPAFMYDAVNTNSNSGFSDQIALFSSSSLFGLSACIDRKNLLETFLSNPKRLSGEQFLLLTATGLKCSLNLVQSSSIKKERQLQLQAKESLPKDRQSKIYEGQMRHLLSQIQDLLSKRLQAKGIRFINGYDGNSLFQIGERMVIANYNARFKEIVGTDRATLLRDKDKRFTQLQQQAKNKSLPSGKFNYLAQEQHVIASYVKQQGWHCDLLNENYHQHPLTFMSALKKCGEAFGDVAFVTFTERYQQQYRNHLQNGI</sequence>
<evidence type="ECO:0000256" key="3">
    <source>
        <dbReference type="SAM" id="SignalP"/>
    </source>
</evidence>
<comment type="caution">
    <text evidence="4">The sequence shown here is derived from an EMBL/GenBank/DDBJ whole genome shotgun (WGS) entry which is preliminary data.</text>
</comment>
<feature type="coiled-coil region" evidence="1">
    <location>
        <begin position="493"/>
        <end position="533"/>
    </location>
</feature>
<dbReference type="RefSeq" id="WP_220105274.1">
    <property type="nucleotide sequence ID" value="NZ_JAHZSS010000026.1"/>
</dbReference>